<gene>
    <name evidence="1" type="primary">g11032</name>
    <name evidence="1" type="ORF">VP750_LOCUS9887</name>
</gene>
<accession>A0ABP1GB53</accession>
<evidence type="ECO:0000313" key="2">
    <source>
        <dbReference type="Proteomes" id="UP001497392"/>
    </source>
</evidence>
<reference evidence="1 2" key="1">
    <citation type="submission" date="2024-06" db="EMBL/GenBank/DDBJ databases">
        <authorList>
            <person name="Kraege A."/>
            <person name="Thomma B."/>
        </authorList>
    </citation>
    <scope>NUCLEOTIDE SEQUENCE [LARGE SCALE GENOMIC DNA]</scope>
</reference>
<sequence length="130" mass="14042">MPETYAYLLKWGPGKGCSPSPFTSTTFKPVDSVLANLLGGKASHPRPFVLWAANISSTAPNQAWDSIVVVQYPDGCPTKPDAFAEQHALDRLCLRLRPGTMLSKILLHGKDSFLGPYIDIRTACKGEAGP</sequence>
<evidence type="ECO:0000313" key="1">
    <source>
        <dbReference type="EMBL" id="CAL5227981.1"/>
    </source>
</evidence>
<keyword evidence="2" id="KW-1185">Reference proteome</keyword>
<dbReference type="Proteomes" id="UP001497392">
    <property type="component" value="Unassembled WGS sequence"/>
</dbReference>
<protein>
    <submittedName>
        <fullName evidence="1">G11032 protein</fullName>
    </submittedName>
</protein>
<organism evidence="1 2">
    <name type="scientific">Coccomyxa viridis</name>
    <dbReference type="NCBI Taxonomy" id="1274662"/>
    <lineage>
        <taxon>Eukaryota</taxon>
        <taxon>Viridiplantae</taxon>
        <taxon>Chlorophyta</taxon>
        <taxon>core chlorophytes</taxon>
        <taxon>Trebouxiophyceae</taxon>
        <taxon>Trebouxiophyceae incertae sedis</taxon>
        <taxon>Coccomyxaceae</taxon>
        <taxon>Coccomyxa</taxon>
    </lineage>
</organism>
<proteinExistence type="predicted"/>
<comment type="caution">
    <text evidence="1">The sequence shown here is derived from an EMBL/GenBank/DDBJ whole genome shotgun (WGS) entry which is preliminary data.</text>
</comment>
<name>A0ABP1GB53_9CHLO</name>
<dbReference type="EMBL" id="CAXHTA020000017">
    <property type="protein sequence ID" value="CAL5227981.1"/>
    <property type="molecule type" value="Genomic_DNA"/>
</dbReference>